<sequence>MIVAKRVMDVRRSAQLPARSTRPAYAFRDGRWLAVMGSSCSWAWWLRRCEHSIRWGRHIAPLGPPDRSLFIDVSSAPTNHHHHPSHIHFRSKSLNNSAAARSIHQIAG</sequence>
<protein>
    <submittedName>
        <fullName evidence="1">Uncharacterized protein</fullName>
    </submittedName>
</protein>
<name>Q6YZV9_ORYSJ</name>
<proteinExistence type="predicted"/>
<dbReference type="Proteomes" id="UP000000763">
    <property type="component" value="Chromosome 8"/>
</dbReference>
<reference evidence="2" key="2">
    <citation type="journal article" date="2008" name="Nucleic Acids Res.">
        <title>The rice annotation project database (RAP-DB): 2008 update.</title>
        <authorList>
            <consortium name="The rice annotation project (RAP)"/>
        </authorList>
    </citation>
    <scope>GENOME REANNOTATION</scope>
    <source>
        <strain evidence="2">cv. Nipponbare</strain>
    </source>
</reference>
<dbReference type="AlphaFoldDB" id="Q6YZV9"/>
<accession>Q6YZV9</accession>
<organism evidence="1 2">
    <name type="scientific">Oryza sativa subsp. japonica</name>
    <name type="common">Rice</name>
    <dbReference type="NCBI Taxonomy" id="39947"/>
    <lineage>
        <taxon>Eukaryota</taxon>
        <taxon>Viridiplantae</taxon>
        <taxon>Streptophyta</taxon>
        <taxon>Embryophyta</taxon>
        <taxon>Tracheophyta</taxon>
        <taxon>Spermatophyta</taxon>
        <taxon>Magnoliopsida</taxon>
        <taxon>Liliopsida</taxon>
        <taxon>Poales</taxon>
        <taxon>Poaceae</taxon>
        <taxon>BOP clade</taxon>
        <taxon>Oryzoideae</taxon>
        <taxon>Oryzeae</taxon>
        <taxon>Oryzinae</taxon>
        <taxon>Oryza</taxon>
        <taxon>Oryza sativa</taxon>
    </lineage>
</organism>
<evidence type="ECO:0000313" key="2">
    <source>
        <dbReference type="Proteomes" id="UP000000763"/>
    </source>
</evidence>
<gene>
    <name evidence="1" type="primary">OJ1003_A09.16</name>
</gene>
<evidence type="ECO:0000313" key="1">
    <source>
        <dbReference type="EMBL" id="BAD10440.1"/>
    </source>
</evidence>
<dbReference type="EMBL" id="AP005509">
    <property type="protein sequence ID" value="BAD10440.1"/>
    <property type="molecule type" value="Genomic_DNA"/>
</dbReference>
<reference evidence="2" key="1">
    <citation type="journal article" date="2005" name="Nature">
        <title>The map-based sequence of the rice genome.</title>
        <authorList>
            <consortium name="International rice genome sequencing project (IRGSP)"/>
            <person name="Matsumoto T."/>
            <person name="Wu J."/>
            <person name="Kanamori H."/>
            <person name="Katayose Y."/>
            <person name="Fujisawa M."/>
            <person name="Namiki N."/>
            <person name="Mizuno H."/>
            <person name="Yamamoto K."/>
            <person name="Antonio B.A."/>
            <person name="Baba T."/>
            <person name="Sakata K."/>
            <person name="Nagamura Y."/>
            <person name="Aoki H."/>
            <person name="Arikawa K."/>
            <person name="Arita K."/>
            <person name="Bito T."/>
            <person name="Chiden Y."/>
            <person name="Fujitsuka N."/>
            <person name="Fukunaka R."/>
            <person name="Hamada M."/>
            <person name="Harada C."/>
            <person name="Hayashi A."/>
            <person name="Hijishita S."/>
            <person name="Honda M."/>
            <person name="Hosokawa S."/>
            <person name="Ichikawa Y."/>
            <person name="Idonuma A."/>
            <person name="Iijima M."/>
            <person name="Ikeda M."/>
            <person name="Ikeno M."/>
            <person name="Ito K."/>
            <person name="Ito S."/>
            <person name="Ito T."/>
            <person name="Ito Y."/>
            <person name="Ito Y."/>
            <person name="Iwabuchi A."/>
            <person name="Kamiya K."/>
            <person name="Karasawa W."/>
            <person name="Kurita K."/>
            <person name="Katagiri S."/>
            <person name="Kikuta A."/>
            <person name="Kobayashi H."/>
            <person name="Kobayashi N."/>
            <person name="Machita K."/>
            <person name="Maehara T."/>
            <person name="Masukawa M."/>
            <person name="Mizubayashi T."/>
            <person name="Mukai Y."/>
            <person name="Nagasaki H."/>
            <person name="Nagata Y."/>
            <person name="Naito S."/>
            <person name="Nakashima M."/>
            <person name="Nakama Y."/>
            <person name="Nakamichi Y."/>
            <person name="Nakamura M."/>
            <person name="Meguro A."/>
            <person name="Negishi M."/>
            <person name="Ohta I."/>
            <person name="Ohta T."/>
            <person name="Okamoto M."/>
            <person name="Ono N."/>
            <person name="Saji S."/>
            <person name="Sakaguchi M."/>
            <person name="Sakai K."/>
            <person name="Shibata M."/>
            <person name="Shimokawa T."/>
            <person name="Song J."/>
            <person name="Takazaki Y."/>
            <person name="Terasawa K."/>
            <person name="Tsugane M."/>
            <person name="Tsuji K."/>
            <person name="Ueda S."/>
            <person name="Waki K."/>
            <person name="Yamagata H."/>
            <person name="Yamamoto M."/>
            <person name="Yamamoto S."/>
            <person name="Yamane H."/>
            <person name="Yoshiki S."/>
            <person name="Yoshihara R."/>
            <person name="Yukawa K."/>
            <person name="Zhong H."/>
            <person name="Yano M."/>
            <person name="Yuan Q."/>
            <person name="Ouyang S."/>
            <person name="Liu J."/>
            <person name="Jones K.M."/>
            <person name="Gansberger K."/>
            <person name="Moffat K."/>
            <person name="Hill J."/>
            <person name="Bera J."/>
            <person name="Fadrosh D."/>
            <person name="Jin S."/>
            <person name="Johri S."/>
            <person name="Kim M."/>
            <person name="Overton L."/>
            <person name="Reardon M."/>
            <person name="Tsitrin T."/>
            <person name="Vuong H."/>
            <person name="Weaver B."/>
            <person name="Ciecko A."/>
            <person name="Tallon L."/>
            <person name="Jackson J."/>
            <person name="Pai G."/>
            <person name="Aken S.V."/>
            <person name="Utterback T."/>
            <person name="Reidmuller S."/>
            <person name="Feldblyum T."/>
            <person name="Hsiao J."/>
            <person name="Zismann V."/>
            <person name="Iobst S."/>
            <person name="de Vazeille A.R."/>
            <person name="Buell C.R."/>
            <person name="Ying K."/>
            <person name="Li Y."/>
            <person name="Lu T."/>
            <person name="Huang Y."/>
            <person name="Zhao Q."/>
            <person name="Feng Q."/>
            <person name="Zhang L."/>
            <person name="Zhu J."/>
            <person name="Weng Q."/>
            <person name="Mu J."/>
            <person name="Lu Y."/>
            <person name="Fan D."/>
            <person name="Liu Y."/>
            <person name="Guan J."/>
            <person name="Zhang Y."/>
            <person name="Yu S."/>
            <person name="Liu X."/>
            <person name="Zhang Y."/>
            <person name="Hong G."/>
            <person name="Han B."/>
            <person name="Choisne N."/>
            <person name="Demange N."/>
            <person name="Orjeda G."/>
            <person name="Samain S."/>
            <person name="Cattolico L."/>
            <person name="Pelletier E."/>
            <person name="Couloux A."/>
            <person name="Segurens B."/>
            <person name="Wincker P."/>
            <person name="D'Hont A."/>
            <person name="Scarpelli C."/>
            <person name="Weissenbach J."/>
            <person name="Salanoubat M."/>
            <person name="Quetier F."/>
            <person name="Yu Y."/>
            <person name="Kim H.R."/>
            <person name="Rambo T."/>
            <person name="Currie J."/>
            <person name="Collura K."/>
            <person name="Luo M."/>
            <person name="Yang T."/>
            <person name="Ammiraju J.S.S."/>
            <person name="Engler F."/>
            <person name="Soderlund C."/>
            <person name="Wing R.A."/>
            <person name="Palmer L.E."/>
            <person name="de la Bastide M."/>
            <person name="Spiegel L."/>
            <person name="Nascimento L."/>
            <person name="Zutavern T."/>
            <person name="O'Shaughnessy A."/>
            <person name="Dike S."/>
            <person name="Dedhia N."/>
            <person name="Preston R."/>
            <person name="Balija V."/>
            <person name="McCombie W.R."/>
            <person name="Chow T."/>
            <person name="Chen H."/>
            <person name="Chung M."/>
            <person name="Chen C."/>
            <person name="Shaw J."/>
            <person name="Wu H."/>
            <person name="Hsiao K."/>
            <person name="Chao Y."/>
            <person name="Chu M."/>
            <person name="Cheng C."/>
            <person name="Hour A."/>
            <person name="Lee P."/>
            <person name="Lin S."/>
            <person name="Lin Y."/>
            <person name="Liou J."/>
            <person name="Liu S."/>
            <person name="Hsing Y."/>
            <person name="Raghuvanshi S."/>
            <person name="Mohanty A."/>
            <person name="Bharti A.K."/>
            <person name="Gaur A."/>
            <person name="Gupta V."/>
            <person name="Kumar D."/>
            <person name="Ravi V."/>
            <person name="Vij S."/>
            <person name="Kapur A."/>
            <person name="Khurana P."/>
            <person name="Khurana P."/>
            <person name="Khurana J.P."/>
            <person name="Tyagi A.K."/>
            <person name="Gaikwad K."/>
            <person name="Singh A."/>
            <person name="Dalal V."/>
            <person name="Srivastava S."/>
            <person name="Dixit A."/>
            <person name="Pal A.K."/>
            <person name="Ghazi I.A."/>
            <person name="Yadav M."/>
            <person name="Pandit A."/>
            <person name="Bhargava A."/>
            <person name="Sureshbabu K."/>
            <person name="Batra K."/>
            <person name="Sharma T.R."/>
            <person name="Mohapatra T."/>
            <person name="Singh N.K."/>
            <person name="Messing J."/>
            <person name="Nelson A.B."/>
            <person name="Fuks G."/>
            <person name="Kavchok S."/>
            <person name="Keizer G."/>
            <person name="Linton E."/>
            <person name="Llaca V."/>
            <person name="Song R."/>
            <person name="Tanyolac B."/>
            <person name="Young S."/>
            <person name="Ho-Il K."/>
            <person name="Hahn J.H."/>
            <person name="Sangsakoo G."/>
            <person name="Vanavichit A."/>
            <person name="de Mattos Luiz.A.T."/>
            <person name="Zimmer P.D."/>
            <person name="Malone G."/>
            <person name="Dellagostin O."/>
            <person name="de Oliveira A.C."/>
            <person name="Bevan M."/>
            <person name="Bancroft I."/>
            <person name="Minx P."/>
            <person name="Cordum H."/>
            <person name="Wilson R."/>
            <person name="Cheng Z."/>
            <person name="Jin W."/>
            <person name="Jiang J."/>
            <person name="Leong S.A."/>
            <person name="Iwama H."/>
            <person name="Gojobori T."/>
            <person name="Itoh T."/>
            <person name="Niimura Y."/>
            <person name="Fujii Y."/>
            <person name="Habara T."/>
            <person name="Sakai H."/>
            <person name="Sato Y."/>
            <person name="Wilson G."/>
            <person name="Kumar K."/>
            <person name="McCouch S."/>
            <person name="Juretic N."/>
            <person name="Hoen D."/>
            <person name="Wright S."/>
            <person name="Bruskiewich R."/>
            <person name="Bureau T."/>
            <person name="Miyao A."/>
            <person name="Hirochika H."/>
            <person name="Nishikawa T."/>
            <person name="Kadowaki K."/>
            <person name="Sugiura M."/>
            <person name="Burr B."/>
            <person name="Sasaki T."/>
        </authorList>
    </citation>
    <scope>NUCLEOTIDE SEQUENCE [LARGE SCALE GENOMIC DNA]</scope>
    <source>
        <strain evidence="2">cv. Nipponbare</strain>
    </source>
</reference>